<feature type="transmembrane region" description="Helical" evidence="7">
    <location>
        <begin position="165"/>
        <end position="189"/>
    </location>
</feature>
<dbReference type="SUPFAM" id="SSF161098">
    <property type="entry name" value="MetI-like"/>
    <property type="match status" value="1"/>
</dbReference>
<sequence>MSRTLLLRAGGTGAVLLAWQLLGMTGVLGPAIAPPAQIVAGVLDDGTAFYGSHVPVTLATAAAGYVWGNLIAIACASLVLVVPWLERLVLQVGIASACVPLIAIAPILAACFNGPMTSAIMAAVSVFFTTLVSAVGGLRRADPGCRDIVRAYGGGRFLELRKVRLLAALPDILTALKIAVPAAMLGAVIGEFMGQERGLGSALVAAQQASDVVRTWGVTLVSSLIAGVAFLAVGAVERVAVPWAGGGSDEGGAA</sequence>
<feature type="transmembrane region" description="Helical" evidence="7">
    <location>
        <begin position="92"/>
        <end position="112"/>
    </location>
</feature>
<name>A0ABW0ZWW5_9ACTN</name>
<keyword evidence="6 7" id="KW-0472">Membrane</keyword>
<evidence type="ECO:0000256" key="3">
    <source>
        <dbReference type="ARBA" id="ARBA00022475"/>
    </source>
</evidence>
<dbReference type="Pfam" id="PF00528">
    <property type="entry name" value="BPD_transp_1"/>
    <property type="match status" value="1"/>
</dbReference>
<dbReference type="PROSITE" id="PS50928">
    <property type="entry name" value="ABC_TM1"/>
    <property type="match status" value="1"/>
</dbReference>
<evidence type="ECO:0000256" key="6">
    <source>
        <dbReference type="ARBA" id="ARBA00023136"/>
    </source>
</evidence>
<comment type="similarity">
    <text evidence="7">Belongs to the binding-protein-dependent transport system permease family.</text>
</comment>
<dbReference type="Gene3D" id="1.10.3720.10">
    <property type="entry name" value="MetI-like"/>
    <property type="match status" value="1"/>
</dbReference>
<feature type="transmembrane region" description="Helical" evidence="7">
    <location>
        <begin position="64"/>
        <end position="85"/>
    </location>
</feature>
<evidence type="ECO:0000313" key="9">
    <source>
        <dbReference type="EMBL" id="MFC5747721.1"/>
    </source>
</evidence>
<gene>
    <name evidence="9" type="ORF">ACFPZN_19005</name>
</gene>
<keyword evidence="10" id="KW-1185">Reference proteome</keyword>
<evidence type="ECO:0000313" key="10">
    <source>
        <dbReference type="Proteomes" id="UP001596074"/>
    </source>
</evidence>
<organism evidence="9 10">
    <name type="scientific">Actinomadura rugatobispora</name>
    <dbReference type="NCBI Taxonomy" id="1994"/>
    <lineage>
        <taxon>Bacteria</taxon>
        <taxon>Bacillati</taxon>
        <taxon>Actinomycetota</taxon>
        <taxon>Actinomycetes</taxon>
        <taxon>Streptosporangiales</taxon>
        <taxon>Thermomonosporaceae</taxon>
        <taxon>Actinomadura</taxon>
    </lineage>
</organism>
<protein>
    <submittedName>
        <fullName evidence="9">ABC transporter permease</fullName>
    </submittedName>
</protein>
<keyword evidence="5 7" id="KW-1133">Transmembrane helix</keyword>
<dbReference type="EMBL" id="JBHSON010000024">
    <property type="protein sequence ID" value="MFC5747721.1"/>
    <property type="molecule type" value="Genomic_DNA"/>
</dbReference>
<accession>A0ABW0ZWW5</accession>
<evidence type="ECO:0000256" key="1">
    <source>
        <dbReference type="ARBA" id="ARBA00004651"/>
    </source>
</evidence>
<feature type="transmembrane region" description="Helical" evidence="7">
    <location>
        <begin position="216"/>
        <end position="236"/>
    </location>
</feature>
<feature type="transmembrane region" description="Helical" evidence="7">
    <location>
        <begin position="118"/>
        <end position="138"/>
    </location>
</feature>
<dbReference type="InterPro" id="IPR035906">
    <property type="entry name" value="MetI-like_sf"/>
</dbReference>
<comment type="subcellular location">
    <subcellularLocation>
        <location evidence="1 7">Cell membrane</location>
        <topology evidence="1 7">Multi-pass membrane protein</topology>
    </subcellularLocation>
</comment>
<dbReference type="Proteomes" id="UP001596074">
    <property type="component" value="Unassembled WGS sequence"/>
</dbReference>
<evidence type="ECO:0000256" key="4">
    <source>
        <dbReference type="ARBA" id="ARBA00022692"/>
    </source>
</evidence>
<proteinExistence type="inferred from homology"/>
<keyword evidence="4 7" id="KW-0812">Transmembrane</keyword>
<dbReference type="RefSeq" id="WP_378283339.1">
    <property type="nucleotide sequence ID" value="NZ_JBHSON010000024.1"/>
</dbReference>
<feature type="domain" description="ABC transmembrane type-1" evidence="8">
    <location>
        <begin position="54"/>
        <end position="237"/>
    </location>
</feature>
<evidence type="ECO:0000259" key="8">
    <source>
        <dbReference type="PROSITE" id="PS50928"/>
    </source>
</evidence>
<evidence type="ECO:0000256" key="2">
    <source>
        <dbReference type="ARBA" id="ARBA00022448"/>
    </source>
</evidence>
<dbReference type="PANTHER" id="PTHR30151">
    <property type="entry name" value="ALKANE SULFONATE ABC TRANSPORTER-RELATED, MEMBRANE SUBUNIT"/>
    <property type="match status" value="1"/>
</dbReference>
<keyword evidence="3" id="KW-1003">Cell membrane</keyword>
<dbReference type="InterPro" id="IPR000515">
    <property type="entry name" value="MetI-like"/>
</dbReference>
<reference evidence="10" key="1">
    <citation type="journal article" date="2019" name="Int. J. Syst. Evol. Microbiol.">
        <title>The Global Catalogue of Microorganisms (GCM) 10K type strain sequencing project: providing services to taxonomists for standard genome sequencing and annotation.</title>
        <authorList>
            <consortium name="The Broad Institute Genomics Platform"/>
            <consortium name="The Broad Institute Genome Sequencing Center for Infectious Disease"/>
            <person name="Wu L."/>
            <person name="Ma J."/>
        </authorList>
    </citation>
    <scope>NUCLEOTIDE SEQUENCE [LARGE SCALE GENOMIC DNA]</scope>
    <source>
        <strain evidence="10">KCTC 42087</strain>
    </source>
</reference>
<comment type="caution">
    <text evidence="9">The sequence shown here is derived from an EMBL/GenBank/DDBJ whole genome shotgun (WGS) entry which is preliminary data.</text>
</comment>
<keyword evidence="2 7" id="KW-0813">Transport</keyword>
<dbReference type="PANTHER" id="PTHR30151:SF20">
    <property type="entry name" value="ABC TRANSPORTER PERMEASE PROTEIN HI_0355-RELATED"/>
    <property type="match status" value="1"/>
</dbReference>
<evidence type="ECO:0000256" key="5">
    <source>
        <dbReference type="ARBA" id="ARBA00022989"/>
    </source>
</evidence>
<evidence type="ECO:0000256" key="7">
    <source>
        <dbReference type="RuleBase" id="RU363032"/>
    </source>
</evidence>